<protein>
    <recommendedName>
        <fullName evidence="1">Putative Flp pilus-assembly TadG-like N-terminal domain-containing protein</fullName>
    </recommendedName>
</protein>
<dbReference type="InterPro" id="IPR028087">
    <property type="entry name" value="Tad_N"/>
</dbReference>
<evidence type="ECO:0000313" key="3">
    <source>
        <dbReference type="Proteomes" id="UP000188145"/>
    </source>
</evidence>
<evidence type="ECO:0000259" key="1">
    <source>
        <dbReference type="Pfam" id="PF13400"/>
    </source>
</evidence>
<organism evidence="2 3">
    <name type="scientific">Tessaracoccus aquimaris</name>
    <dbReference type="NCBI Taxonomy" id="1332264"/>
    <lineage>
        <taxon>Bacteria</taxon>
        <taxon>Bacillati</taxon>
        <taxon>Actinomycetota</taxon>
        <taxon>Actinomycetes</taxon>
        <taxon>Propionibacteriales</taxon>
        <taxon>Propionibacteriaceae</taxon>
        <taxon>Tessaracoccus</taxon>
    </lineage>
</organism>
<gene>
    <name evidence="2" type="ORF">BW730_05625</name>
</gene>
<dbReference type="Proteomes" id="UP000188145">
    <property type="component" value="Chromosome"/>
</dbReference>
<dbReference type="Pfam" id="PF13400">
    <property type="entry name" value="Tad"/>
    <property type="match status" value="1"/>
</dbReference>
<keyword evidence="3" id="KW-1185">Reference proteome</keyword>
<feature type="domain" description="Putative Flp pilus-assembly TadG-like N-terminal" evidence="1">
    <location>
        <begin position="10"/>
        <end position="53"/>
    </location>
</feature>
<dbReference type="STRING" id="1332264.BW730_05625"/>
<evidence type="ECO:0000313" key="2">
    <source>
        <dbReference type="EMBL" id="AQP47074.1"/>
    </source>
</evidence>
<sequence length="313" mass="32714">MRRLNNPERGASAVLVAILMVTLLGFSALAIDLNALWWDKQELQNGADASALAIATDCAHGACSTATNQVTAGRLTKGNKQDANATVDRIDLTEAHRVTVTVASLRDHWLAPVLGIDASTVQAAASAVWGGIGGATTLPLILSQCEFERTVLDSPTGIVRVSGKTLDDTTGCRLGQTPHFVPGGFGWLTTDGSGVCKASLSVDDWANSSTGNTTPKGCPDDLLKKTLAPGNEVLVPLFDEARGTGAGATYHVAGYAALKITAFCLTNSVASPDTKCTGSERWLEGRFVTYVATDAVRGDVPDHFGTVTISLDR</sequence>
<accession>A0A1Q2CLS9</accession>
<dbReference type="AlphaFoldDB" id="A0A1Q2CLS9"/>
<name>A0A1Q2CLS9_9ACTN</name>
<proteinExistence type="predicted"/>
<dbReference type="OrthoDB" id="5187898at2"/>
<reference evidence="3" key="1">
    <citation type="submission" date="2017-02" db="EMBL/GenBank/DDBJ databases">
        <title>Tessaracoccus aquaemaris sp. nov., isolated from the intestine of a Korean rockfish, Sebastes schlegelii, in a marine aquaculture pond.</title>
        <authorList>
            <person name="Tak E.J."/>
            <person name="Bae J.-W."/>
        </authorList>
    </citation>
    <scope>NUCLEOTIDE SEQUENCE [LARGE SCALE GENOMIC DNA]</scope>
    <source>
        <strain evidence="3">NSG39</strain>
    </source>
</reference>
<dbReference type="EMBL" id="CP019606">
    <property type="protein sequence ID" value="AQP47074.1"/>
    <property type="molecule type" value="Genomic_DNA"/>
</dbReference>
<dbReference type="KEGG" id="tes:BW730_05625"/>
<dbReference type="RefSeq" id="WP_077685398.1">
    <property type="nucleotide sequence ID" value="NZ_CP019606.1"/>
</dbReference>